<organism evidence="9 10">
    <name type="scientific">Halorhodospira halophila (strain DSM 244 / SL1)</name>
    <name type="common">Ectothiorhodospira halophila (strain DSM 244 / SL1)</name>
    <dbReference type="NCBI Taxonomy" id="349124"/>
    <lineage>
        <taxon>Bacteria</taxon>
        <taxon>Pseudomonadati</taxon>
        <taxon>Pseudomonadota</taxon>
        <taxon>Gammaproteobacteria</taxon>
        <taxon>Chromatiales</taxon>
        <taxon>Ectothiorhodospiraceae</taxon>
        <taxon>Halorhodospira</taxon>
    </lineage>
</organism>
<reference evidence="9 10" key="2">
    <citation type="journal article" date="2013" name="Stand. Genomic Sci.">
        <title>Complete genome sequence of Halorhodospira halophila SL1.</title>
        <authorList>
            <person name="Challacombe J.F."/>
            <person name="Majid S."/>
            <person name="Deole R."/>
            <person name="Brettin T.S."/>
            <person name="Bruce D."/>
            <person name="Delano S.F."/>
            <person name="Detter J.C."/>
            <person name="Gleasner C.D."/>
            <person name="Han C.S."/>
            <person name="Misra M."/>
            <person name="Reitenga K.G."/>
            <person name="Mikhailova N."/>
            <person name="Woyke T."/>
            <person name="Pitluck S."/>
            <person name="Nolan M."/>
            <person name="Land M.L."/>
            <person name="Saunders E."/>
            <person name="Tapia R."/>
            <person name="Lapidus A."/>
            <person name="Ivanova N."/>
            <person name="Hoff W.D."/>
        </authorList>
    </citation>
    <scope>NUCLEOTIDE SEQUENCE [LARGE SCALE GENOMIC DNA]</scope>
    <source>
        <strain evidence="10">DSM 244 / SL1</strain>
    </source>
</reference>
<evidence type="ECO:0000256" key="4">
    <source>
        <dbReference type="ARBA" id="ARBA00023315"/>
    </source>
</evidence>
<dbReference type="InterPro" id="IPR050858">
    <property type="entry name" value="Mal-CoA-ACP_Trans/PKS_FabD"/>
</dbReference>
<evidence type="ECO:0000256" key="3">
    <source>
        <dbReference type="ARBA" id="ARBA00022679"/>
    </source>
</evidence>
<dbReference type="EMBL" id="CP000544">
    <property type="protein sequence ID" value="ABM62009.1"/>
    <property type="molecule type" value="Genomic_DNA"/>
</dbReference>
<dbReference type="InterPro" id="IPR014043">
    <property type="entry name" value="Acyl_transferase_dom"/>
</dbReference>
<keyword evidence="4 6" id="KW-0012">Acyltransferase</keyword>
<evidence type="ECO:0000256" key="5">
    <source>
        <dbReference type="ARBA" id="ARBA00048462"/>
    </source>
</evidence>
<dbReference type="Gene3D" id="3.30.70.250">
    <property type="entry name" value="Malonyl-CoA ACP transacylase, ACP-binding"/>
    <property type="match status" value="1"/>
</dbReference>
<dbReference type="SUPFAM" id="SSF55048">
    <property type="entry name" value="Probable ACP-binding domain of malonyl-CoA ACP transacylase"/>
    <property type="match status" value="1"/>
</dbReference>
<dbReference type="InterPro" id="IPR024925">
    <property type="entry name" value="Malonyl_CoA-ACP_transAc"/>
</dbReference>
<dbReference type="InterPro" id="IPR004410">
    <property type="entry name" value="Malonyl_CoA-ACP_transAc_FabD"/>
</dbReference>
<dbReference type="AlphaFoldDB" id="A1WWE7"/>
<dbReference type="PANTHER" id="PTHR42681">
    <property type="entry name" value="MALONYL-COA-ACYL CARRIER PROTEIN TRANSACYLASE, MITOCHONDRIAL"/>
    <property type="match status" value="1"/>
</dbReference>
<comment type="similarity">
    <text evidence="6">Belongs to the fabD family.</text>
</comment>
<dbReference type="KEGG" id="hha:Hhal_1234"/>
<accession>A1WWE7</accession>
<evidence type="ECO:0000259" key="8">
    <source>
        <dbReference type="SMART" id="SM00827"/>
    </source>
</evidence>
<gene>
    <name evidence="9" type="ordered locus">Hhal_1234</name>
</gene>
<dbReference type="InterPro" id="IPR016035">
    <property type="entry name" value="Acyl_Trfase/lysoPLipase"/>
</dbReference>
<dbReference type="FunFam" id="3.30.70.250:FF:000001">
    <property type="entry name" value="Malonyl CoA-acyl carrier protein transacylase"/>
    <property type="match status" value="1"/>
</dbReference>
<dbReference type="Pfam" id="PF00698">
    <property type="entry name" value="Acyl_transf_1"/>
    <property type="match status" value="1"/>
</dbReference>
<dbReference type="eggNOG" id="COG0331">
    <property type="taxonomic scope" value="Bacteria"/>
</dbReference>
<dbReference type="OrthoDB" id="9808564at2"/>
<dbReference type="InterPro" id="IPR001227">
    <property type="entry name" value="Ac_transferase_dom_sf"/>
</dbReference>
<dbReference type="GO" id="GO:0004314">
    <property type="term" value="F:[acyl-carrier-protein] S-malonyltransferase activity"/>
    <property type="evidence" value="ECO:0007669"/>
    <property type="project" value="UniProtKB-EC"/>
</dbReference>
<evidence type="ECO:0000313" key="10">
    <source>
        <dbReference type="Proteomes" id="UP000000647"/>
    </source>
</evidence>
<comment type="catalytic activity">
    <reaction evidence="5 6">
        <text>holo-[ACP] + malonyl-CoA = malonyl-[ACP] + CoA</text>
        <dbReference type="Rhea" id="RHEA:41792"/>
        <dbReference type="Rhea" id="RHEA-COMP:9623"/>
        <dbReference type="Rhea" id="RHEA-COMP:9685"/>
        <dbReference type="ChEBI" id="CHEBI:57287"/>
        <dbReference type="ChEBI" id="CHEBI:57384"/>
        <dbReference type="ChEBI" id="CHEBI:64479"/>
        <dbReference type="ChEBI" id="CHEBI:78449"/>
        <dbReference type="EC" id="2.3.1.39"/>
    </reaction>
</comment>
<feature type="active site" evidence="7">
    <location>
        <position position="95"/>
    </location>
</feature>
<dbReference type="NCBIfam" id="TIGR00128">
    <property type="entry name" value="fabD"/>
    <property type="match status" value="1"/>
</dbReference>
<keyword evidence="3 6" id="KW-0808">Transferase</keyword>
<sequence length="317" mass="33923">MSKQTPELAMAFPGQGSQAVGMMAPWQDHDTVRATFREASEALGYDLWDLVANGPSEELDRTDRTQPAILVASVALWRVWQERDGAEPAVLAGHSLGEYSALVAAEALQLGDAAALVAERGRYMQEAVPAGEGAMAAIIGLDDDRIREICATAAQGAVVQPVNFNAPGQVVIAGNHEAVERAGSAAKEAGAKRVLPLPVSVPSHCSLMHPAAERLAQRLEEVVINEPRRPVIHNVDVSVSRDVASIRRRLVEQLASPVRWTETVQKMSADGVQVVAECGPGKVLTGLTRRIDRSLQGGTLSEPEAFDDMLRRFSASS</sequence>
<dbReference type="Gene3D" id="3.40.366.10">
    <property type="entry name" value="Malonyl-Coenzyme A Acyl Carrier Protein, domain 2"/>
    <property type="match status" value="1"/>
</dbReference>
<evidence type="ECO:0000256" key="7">
    <source>
        <dbReference type="PIRSR" id="PIRSR000446-1"/>
    </source>
</evidence>
<dbReference type="SUPFAM" id="SSF52151">
    <property type="entry name" value="FabD/lysophospholipase-like"/>
    <property type="match status" value="1"/>
</dbReference>
<protein>
    <recommendedName>
        <fullName evidence="2 6">Malonyl CoA-acyl carrier protein transacylase</fullName>
        <ecNumber evidence="1 6">2.3.1.39</ecNumber>
    </recommendedName>
</protein>
<dbReference type="HOGENOM" id="CLU_030558_0_0_6"/>
<dbReference type="Proteomes" id="UP000000647">
    <property type="component" value="Chromosome"/>
</dbReference>
<dbReference type="GO" id="GO:0006633">
    <property type="term" value="P:fatty acid biosynthetic process"/>
    <property type="evidence" value="ECO:0007669"/>
    <property type="project" value="TreeGrafter"/>
</dbReference>
<evidence type="ECO:0000256" key="2">
    <source>
        <dbReference type="ARBA" id="ARBA00018953"/>
    </source>
</evidence>
<proteinExistence type="inferred from homology"/>
<feature type="active site" evidence="7">
    <location>
        <position position="204"/>
    </location>
</feature>
<keyword evidence="10" id="KW-1185">Reference proteome</keyword>
<evidence type="ECO:0000256" key="1">
    <source>
        <dbReference type="ARBA" id="ARBA00013258"/>
    </source>
</evidence>
<evidence type="ECO:0000256" key="6">
    <source>
        <dbReference type="PIRNR" id="PIRNR000446"/>
    </source>
</evidence>
<dbReference type="RefSeq" id="WP_011814032.1">
    <property type="nucleotide sequence ID" value="NC_008789.1"/>
</dbReference>
<dbReference type="PANTHER" id="PTHR42681:SF1">
    <property type="entry name" value="MALONYL-COA-ACYL CARRIER PROTEIN TRANSACYLASE, MITOCHONDRIAL"/>
    <property type="match status" value="1"/>
</dbReference>
<dbReference type="GO" id="GO:0005829">
    <property type="term" value="C:cytosol"/>
    <property type="evidence" value="ECO:0007669"/>
    <property type="project" value="TreeGrafter"/>
</dbReference>
<dbReference type="EC" id="2.3.1.39" evidence="1 6"/>
<reference evidence="10" key="1">
    <citation type="submission" date="2006-12" db="EMBL/GenBank/DDBJ databases">
        <title>Complete sequence of Halorhodospira halophila SL1.</title>
        <authorList>
            <consortium name="US DOE Joint Genome Institute"/>
            <person name="Copeland A."/>
            <person name="Lucas S."/>
            <person name="Lapidus A."/>
            <person name="Barry K."/>
            <person name="Detter J.C."/>
            <person name="Glavina del Rio T."/>
            <person name="Hammon N."/>
            <person name="Israni S."/>
            <person name="Dalin E."/>
            <person name="Tice H."/>
            <person name="Pitluck S."/>
            <person name="Saunders E."/>
            <person name="Brettin T."/>
            <person name="Bruce D."/>
            <person name="Han C."/>
            <person name="Tapia R."/>
            <person name="Schmutz J."/>
            <person name="Larimer F."/>
            <person name="Land M."/>
            <person name="Hauser L."/>
            <person name="Kyrpides N."/>
            <person name="Mikhailova N."/>
            <person name="Hoff W."/>
            <person name="Richardson P."/>
        </authorList>
    </citation>
    <scope>NUCLEOTIDE SEQUENCE [LARGE SCALE GENOMIC DNA]</scope>
    <source>
        <strain evidence="10">DSM 244 / SL1</strain>
    </source>
</reference>
<dbReference type="PIRSF" id="PIRSF000446">
    <property type="entry name" value="Mct"/>
    <property type="match status" value="1"/>
</dbReference>
<dbReference type="STRING" id="349124.Hhal_1234"/>
<dbReference type="InterPro" id="IPR016036">
    <property type="entry name" value="Malonyl_transacylase_ACP-bd"/>
</dbReference>
<feature type="domain" description="Malonyl-CoA:ACP transacylase (MAT)" evidence="8">
    <location>
        <begin position="11"/>
        <end position="313"/>
    </location>
</feature>
<dbReference type="SMART" id="SM00827">
    <property type="entry name" value="PKS_AT"/>
    <property type="match status" value="1"/>
</dbReference>
<evidence type="ECO:0000313" key="9">
    <source>
        <dbReference type="EMBL" id="ABM62009.1"/>
    </source>
</evidence>
<name>A1WWE7_HALHL</name>